<accession>W4FN66</accession>
<name>W4FN66_APHAT</name>
<dbReference type="GeneID" id="20817688"/>
<dbReference type="AlphaFoldDB" id="W4FN66"/>
<gene>
    <name evidence="1" type="ORF">H257_15692</name>
</gene>
<dbReference type="RefSeq" id="XP_009842166.1">
    <property type="nucleotide sequence ID" value="XM_009843864.1"/>
</dbReference>
<protein>
    <submittedName>
        <fullName evidence="1">Uncharacterized protein</fullName>
    </submittedName>
</protein>
<organism evidence="1">
    <name type="scientific">Aphanomyces astaci</name>
    <name type="common">Crayfish plague agent</name>
    <dbReference type="NCBI Taxonomy" id="112090"/>
    <lineage>
        <taxon>Eukaryota</taxon>
        <taxon>Sar</taxon>
        <taxon>Stramenopiles</taxon>
        <taxon>Oomycota</taxon>
        <taxon>Saprolegniomycetes</taxon>
        <taxon>Saprolegniales</taxon>
        <taxon>Verrucalvaceae</taxon>
        <taxon>Aphanomyces</taxon>
    </lineage>
</organism>
<dbReference type="OrthoDB" id="125011at2759"/>
<sequence length="278" mass="30806">MADDESRNVISTRQQATTVQDLRDNRLSDGYKKGYRSGLRQIVAWLCAAVQTGSINPDGIINLDVFTYEDFTEFVLHNVVERYVHYDGLVVAGLPLGSGDFAVLPPHFIAGSDDAVTASGQLVFPRMWRHEELRGVLKSCLATLIYHKTFLENALPSEHPLLSSVLFGDPLMATRLPPKVTLASTMMQSTGIPPQTWPLYVTFQEKSELSSRAFLTKRVSHRATSHIHSSSDFSTTPSQGLLAQAVVLLSPLLWTTMLQSARSTFRAEDGTSYQWTSS</sequence>
<evidence type="ECO:0000313" key="1">
    <source>
        <dbReference type="EMBL" id="ETV68371.1"/>
    </source>
</evidence>
<dbReference type="VEuPathDB" id="FungiDB:H257_15692"/>
<reference evidence="1" key="1">
    <citation type="submission" date="2013-12" db="EMBL/GenBank/DDBJ databases">
        <title>The Genome Sequence of Aphanomyces astaci APO3.</title>
        <authorList>
            <consortium name="The Broad Institute Genomics Platform"/>
            <person name="Russ C."/>
            <person name="Tyler B."/>
            <person name="van West P."/>
            <person name="Dieguez-Uribeondo J."/>
            <person name="Young S.K."/>
            <person name="Zeng Q."/>
            <person name="Gargeya S."/>
            <person name="Fitzgerald M."/>
            <person name="Abouelleil A."/>
            <person name="Alvarado L."/>
            <person name="Chapman S.B."/>
            <person name="Gainer-Dewar J."/>
            <person name="Goldberg J."/>
            <person name="Griggs A."/>
            <person name="Gujja S."/>
            <person name="Hansen M."/>
            <person name="Howarth C."/>
            <person name="Imamovic A."/>
            <person name="Ireland A."/>
            <person name="Larimer J."/>
            <person name="McCowan C."/>
            <person name="Murphy C."/>
            <person name="Pearson M."/>
            <person name="Poon T.W."/>
            <person name="Priest M."/>
            <person name="Roberts A."/>
            <person name="Saif S."/>
            <person name="Shea T."/>
            <person name="Sykes S."/>
            <person name="Wortman J."/>
            <person name="Nusbaum C."/>
            <person name="Birren B."/>
        </authorList>
    </citation>
    <scope>NUCLEOTIDE SEQUENCE [LARGE SCALE GENOMIC DNA]</scope>
    <source>
        <strain evidence="1">APO3</strain>
    </source>
</reference>
<dbReference type="EMBL" id="KI913186">
    <property type="protein sequence ID" value="ETV68371.1"/>
    <property type="molecule type" value="Genomic_DNA"/>
</dbReference>
<proteinExistence type="predicted"/>